<proteinExistence type="predicted"/>
<reference evidence="2" key="1">
    <citation type="journal article" date="2014" name="PLoS ONE">
        <title>Transcriptome-Based Identification of ABC Transporters in the Western Tarnished Plant Bug Lygus hesperus.</title>
        <authorList>
            <person name="Hull J.J."/>
            <person name="Chaney K."/>
            <person name="Geib S.M."/>
            <person name="Fabrick J.A."/>
            <person name="Brent C.S."/>
            <person name="Walsh D."/>
            <person name="Lavine L.C."/>
        </authorList>
    </citation>
    <scope>NUCLEOTIDE SEQUENCE</scope>
</reference>
<gene>
    <name evidence="2" type="ORF">CM83_12273</name>
    <name evidence="3" type="ORF">g.18387</name>
</gene>
<feature type="region of interest" description="Disordered" evidence="1">
    <location>
        <begin position="109"/>
        <end position="179"/>
    </location>
</feature>
<evidence type="ECO:0000313" key="3">
    <source>
        <dbReference type="EMBL" id="JAQ17917.1"/>
    </source>
</evidence>
<dbReference type="EMBL" id="GBHO01021619">
    <property type="protein sequence ID" value="JAG21985.1"/>
    <property type="molecule type" value="Transcribed_RNA"/>
</dbReference>
<name>A0A0A9XXG7_LYGHE</name>
<evidence type="ECO:0000313" key="2">
    <source>
        <dbReference type="EMBL" id="JAG21985.1"/>
    </source>
</evidence>
<organism evidence="2">
    <name type="scientific">Lygus hesperus</name>
    <name type="common">Western plant bug</name>
    <dbReference type="NCBI Taxonomy" id="30085"/>
    <lineage>
        <taxon>Eukaryota</taxon>
        <taxon>Metazoa</taxon>
        <taxon>Ecdysozoa</taxon>
        <taxon>Arthropoda</taxon>
        <taxon>Hexapoda</taxon>
        <taxon>Insecta</taxon>
        <taxon>Pterygota</taxon>
        <taxon>Neoptera</taxon>
        <taxon>Paraneoptera</taxon>
        <taxon>Hemiptera</taxon>
        <taxon>Heteroptera</taxon>
        <taxon>Panheteroptera</taxon>
        <taxon>Cimicomorpha</taxon>
        <taxon>Miridae</taxon>
        <taxon>Mirini</taxon>
        <taxon>Lygus</taxon>
    </lineage>
</organism>
<feature type="compositionally biased region" description="Basic and acidic residues" evidence="1">
    <location>
        <begin position="158"/>
        <end position="179"/>
    </location>
</feature>
<evidence type="ECO:0000256" key="1">
    <source>
        <dbReference type="SAM" id="MobiDB-lite"/>
    </source>
</evidence>
<dbReference type="EMBL" id="GDHC01000712">
    <property type="protein sequence ID" value="JAQ17917.1"/>
    <property type="molecule type" value="Transcribed_RNA"/>
</dbReference>
<accession>A0A0A9XXG7</accession>
<reference evidence="3" key="3">
    <citation type="journal article" date="2016" name="Gigascience">
        <title>De novo construction of an expanded transcriptome assembly for the western tarnished plant bug, Lygus hesperus.</title>
        <authorList>
            <person name="Tassone E.E."/>
            <person name="Geib S.M."/>
            <person name="Hall B."/>
            <person name="Fabrick J.A."/>
            <person name="Brent C.S."/>
            <person name="Hull J.J."/>
        </authorList>
    </citation>
    <scope>NUCLEOTIDE SEQUENCE</scope>
</reference>
<feature type="compositionally biased region" description="Low complexity" evidence="1">
    <location>
        <begin position="124"/>
        <end position="137"/>
    </location>
</feature>
<protein>
    <submittedName>
        <fullName evidence="2">Uncharacterized protein</fullName>
    </submittedName>
</protein>
<sequence length="179" mass="19376">MPESTTEFESVLPNTSTLHSKLGLDGTTTNADTEPCKIIIIQRYQRGQSQQRSTNHLTIEEIDDNEGIDIESISVSMASEPSISIRNPDSLGSTIDSGYCNVSDLDAVKSSSSNNVNDDTANISASSQSSLSQPSHSHMQRNLDPLPCDGKQLSPHESASKSKVDESHDVEPSYDHQSI</sequence>
<dbReference type="AlphaFoldDB" id="A0A0A9XXG7"/>
<reference evidence="2" key="2">
    <citation type="submission" date="2014-07" db="EMBL/GenBank/DDBJ databases">
        <authorList>
            <person name="Hull J."/>
        </authorList>
    </citation>
    <scope>NUCLEOTIDE SEQUENCE</scope>
</reference>